<accession>A0A1Y6K4H4</accession>
<dbReference type="Pfam" id="PF20957">
    <property type="entry name" value="GxGYxYP_N_2nd"/>
    <property type="match status" value="1"/>
</dbReference>
<name>A0A1Y6K4H4_9CHLR</name>
<dbReference type="EMBL" id="LT859958">
    <property type="protein sequence ID" value="SMX54514.1"/>
    <property type="molecule type" value="Genomic_DNA"/>
</dbReference>
<organism evidence="3 4">
    <name type="scientific">Candidatus Brevifilum fermentans</name>
    <dbReference type="NCBI Taxonomy" id="1986204"/>
    <lineage>
        <taxon>Bacteria</taxon>
        <taxon>Bacillati</taxon>
        <taxon>Chloroflexota</taxon>
        <taxon>Anaerolineae</taxon>
        <taxon>Anaerolineales</taxon>
        <taxon>Anaerolineaceae</taxon>
        <taxon>Candidatus Brevifilum</taxon>
    </lineage>
</organism>
<evidence type="ECO:0000313" key="3">
    <source>
        <dbReference type="EMBL" id="SMX54514.1"/>
    </source>
</evidence>
<dbReference type="OrthoDB" id="3799094at2"/>
<protein>
    <recommendedName>
        <fullName evidence="5">GxGYxYP putative glycoside hydrolase C-terminal domain-containing protein</fullName>
    </recommendedName>
</protein>
<sequence length="573" mass="65232">MKASYSIIVLDVSHFPFADQITAATLQGLVNREQPALFLDYGIYDDPNARRTNEDTMPEDIWQAKYRQYLGNQDRHNLEGYKQFYTIDTQESDSLNEVVKHFLSIVKGVVVWDPTIEDSINIAIMYASLEDLLPISPDRIDWAAQLDLSVVHDLRDRWQDRVSLYQWALEHLQPRCSSKKLASIEPGWCRPEFLDYAVKEKMFIYSLTAKGSGKTFERGWNLLMLILGGPAWLRNFIYNAGLFHRLKRMAQKWMSSDPEVSLGNAIQKKYAYHQDSTIFGWHTCRDDEFAFLQQLSANGLRLVPSFLSSNFSFHSGLPAVVPLKQEHVHEADVTLEKDKVYLTFTYSDGDQLMLMNTAQIGGWRRPERGKVAFNWEMQPLLVTYAPALLGLYYSTVTPADCLIAGPSGAGYIIPPLHDNLPNYLEQSAEICRQADITVITSYYPDPPKKVIKQHLHAPDNILGFISGYFYNVAKPIVADNRSIFICNKWPQLSQIFHSSDEVMAGVQEIIDAPGPKPRFVGVHLFAYRTTVTDVYNFVQTLDANKVKVVRADEFVIAAKKYFGKSQSNNATPK</sequence>
<feature type="domain" description="GxGYxYP putative glycoside hydrolase second N-terminal" evidence="2">
    <location>
        <begin position="106"/>
        <end position="176"/>
    </location>
</feature>
<dbReference type="PANTHER" id="PTHR37321:SF1">
    <property type="entry name" value="EXPORTED PROTEIN"/>
    <property type="match status" value="1"/>
</dbReference>
<dbReference type="InterPro" id="IPR038410">
    <property type="entry name" value="GxGYxYP_C_sf"/>
</dbReference>
<evidence type="ECO:0000313" key="4">
    <source>
        <dbReference type="Proteomes" id="UP000195514"/>
    </source>
</evidence>
<gene>
    <name evidence="3" type="ORF">CFX1CAM_1449</name>
</gene>
<dbReference type="Pfam" id="PF14323">
    <property type="entry name" value="GxGYxYP_C"/>
    <property type="match status" value="1"/>
</dbReference>
<dbReference type="KEGG" id="abat:CFX1CAM_1449"/>
<reference evidence="4" key="1">
    <citation type="submission" date="2017-05" db="EMBL/GenBank/DDBJ databases">
        <authorList>
            <person name="Kirkegaard R."/>
            <person name="Mcilroy J S."/>
        </authorList>
    </citation>
    <scope>NUCLEOTIDE SEQUENCE [LARGE SCALE GENOMIC DNA]</scope>
</reference>
<feature type="domain" description="GxGYxYP putative glycoside hydrolase C-terminal" evidence="1">
    <location>
        <begin position="338"/>
        <end position="555"/>
    </location>
</feature>
<dbReference type="RefSeq" id="WP_087862352.1">
    <property type="nucleotide sequence ID" value="NZ_LT859958.1"/>
</dbReference>
<dbReference type="InterPro" id="IPR048310">
    <property type="entry name" value="GxGYxYP_N_2nd"/>
</dbReference>
<dbReference type="Proteomes" id="UP000195514">
    <property type="component" value="Chromosome I"/>
</dbReference>
<dbReference type="Gene3D" id="3.20.20.490">
    <property type="entry name" value="GxGYxYP glycoside hydrolase, C-terminal domain"/>
    <property type="match status" value="1"/>
</dbReference>
<proteinExistence type="predicted"/>
<dbReference type="InterPro" id="IPR025832">
    <property type="entry name" value="GxGYxYP_C"/>
</dbReference>
<keyword evidence="4" id="KW-1185">Reference proteome</keyword>
<evidence type="ECO:0000259" key="2">
    <source>
        <dbReference type="Pfam" id="PF20957"/>
    </source>
</evidence>
<dbReference type="PANTHER" id="PTHR37321">
    <property type="entry name" value="EXPORTED PROTEIN-RELATED"/>
    <property type="match status" value="1"/>
</dbReference>
<evidence type="ECO:0000259" key="1">
    <source>
        <dbReference type="Pfam" id="PF14323"/>
    </source>
</evidence>
<evidence type="ECO:0008006" key="5">
    <source>
        <dbReference type="Google" id="ProtNLM"/>
    </source>
</evidence>
<dbReference type="AlphaFoldDB" id="A0A1Y6K4H4"/>